<evidence type="ECO:0000313" key="3">
    <source>
        <dbReference type="EMBL" id="MEL5992857.1"/>
    </source>
</evidence>
<dbReference type="Pfam" id="PF03235">
    <property type="entry name" value="GmrSD_N"/>
    <property type="match status" value="1"/>
</dbReference>
<sequence length="615" mass="72875">MDISPDKQNIDKVFSNTTYYIDFYQRQYKWTKEPVLRLLEDVYHRFSEEYKRHGNTSNDLEKEISKYAWYYLNTYVTNKIDNKLYVVDGQQRLTTLTLILIYLHHQAGEYKSVLQNWLSNKIIGQSGFSTTFWMNHEAHLSTLKALYDKSAPLDKVDVSSGITARNLVANYEEIEKWLRPRLENQHKFELFTLYFLRRLVLINLEVAQTDVPMVFEVINDRGVRLKPYEILKGKLLGQLDKEELDRLELNELWEDQVGKINDFWEDAIDEFFFYYLRSKLANTIGEAKKYGQDDYHRVMFEDGADRYFKLSHNPKGVTEFLLKDFQYFTNLFARLLEYTTEYNEQQPYVFFNSLNEIDSQFLLLMSSCSRNDPEEAAKIKEVSYQTDRLFCMLQLQRSYDSNTWAQATFRISARIREQPLASIRPAFEDELRELLSTNRGAPADNLFSYGLFKETGIELNRRFKRYFFARIDGFIADNTNVNMKHNYQDLVLKTGSVNGFHIEHILSYNRPNQALFGNDEEVFERERNRLGGLLLLKGKDNISSNNESYTKKLKSYANTLYWNETLREDAYKSKKDFQHMMSTYGLKFQPLPAFGPDELEERHKLLFDIASIIWK</sequence>
<evidence type="ECO:0000259" key="2">
    <source>
        <dbReference type="Pfam" id="PF07510"/>
    </source>
</evidence>
<evidence type="ECO:0000313" key="4">
    <source>
        <dbReference type="Proteomes" id="UP001479606"/>
    </source>
</evidence>
<keyword evidence="4" id="KW-1185">Reference proteome</keyword>
<dbReference type="Proteomes" id="UP001479606">
    <property type="component" value="Unassembled WGS sequence"/>
</dbReference>
<dbReference type="Pfam" id="PF07510">
    <property type="entry name" value="GmrSD_C"/>
    <property type="match status" value="1"/>
</dbReference>
<organism evidence="3 4">
    <name type="scientific">Hymenobacter segetis</name>
    <dbReference type="NCBI Taxonomy" id="2025509"/>
    <lineage>
        <taxon>Bacteria</taxon>
        <taxon>Pseudomonadati</taxon>
        <taxon>Bacteroidota</taxon>
        <taxon>Cytophagia</taxon>
        <taxon>Cytophagales</taxon>
        <taxon>Hymenobacteraceae</taxon>
        <taxon>Hymenobacter</taxon>
    </lineage>
</organism>
<reference evidence="3 4" key="1">
    <citation type="journal article" date="2018" name="Arch. Microbiol.">
        <title>Hymenobacter segetis sp. nov., isolated from soil.</title>
        <authorList>
            <person name="Ten L.N."/>
            <person name="Lim S.J."/>
            <person name="Kim B.O."/>
            <person name="Kang I.K."/>
            <person name="Jung H.Y."/>
        </authorList>
    </citation>
    <scope>NUCLEOTIDE SEQUENCE [LARGE SCALE GENOMIC DNA]</scope>
    <source>
        <strain evidence="3 4">S7-3-11</strain>
    </source>
</reference>
<comment type="caution">
    <text evidence="3">The sequence shown here is derived from an EMBL/GenBank/DDBJ whole genome shotgun (WGS) entry which is preliminary data.</text>
</comment>
<proteinExistence type="predicted"/>
<dbReference type="EMBL" id="JBCEVZ010000002">
    <property type="protein sequence ID" value="MEL5992857.1"/>
    <property type="molecule type" value="Genomic_DNA"/>
</dbReference>
<feature type="domain" description="GmrSD restriction endonucleases N-terminal" evidence="1">
    <location>
        <begin position="12"/>
        <end position="235"/>
    </location>
</feature>
<evidence type="ECO:0000259" key="1">
    <source>
        <dbReference type="Pfam" id="PF03235"/>
    </source>
</evidence>
<protein>
    <submittedName>
        <fullName evidence="3">DUF262 domain-containing protein</fullName>
    </submittedName>
</protein>
<name>A0ABU9LRR0_9BACT</name>
<dbReference type="PANTHER" id="PTHR35149:SF1">
    <property type="entry name" value="DUF5655 DOMAIN-CONTAINING PROTEIN"/>
    <property type="match status" value="1"/>
</dbReference>
<dbReference type="PANTHER" id="PTHR35149">
    <property type="entry name" value="SLL5132 PROTEIN"/>
    <property type="match status" value="1"/>
</dbReference>
<dbReference type="InterPro" id="IPR011089">
    <property type="entry name" value="GmrSD_C"/>
</dbReference>
<dbReference type="RefSeq" id="WP_342295443.1">
    <property type="nucleotide sequence ID" value="NZ_JBCEVZ010000002.1"/>
</dbReference>
<gene>
    <name evidence="3" type="ORF">AAFH49_01465</name>
</gene>
<dbReference type="InterPro" id="IPR004919">
    <property type="entry name" value="GmrSD_N"/>
</dbReference>
<accession>A0ABU9LRR0</accession>
<feature type="domain" description="GmrSD restriction endonucleases C-terminal" evidence="2">
    <location>
        <begin position="465"/>
        <end position="567"/>
    </location>
</feature>